<keyword evidence="11" id="KW-1133">Transmembrane helix</keyword>
<dbReference type="InterPro" id="IPR008928">
    <property type="entry name" value="6-hairpin_glycosidase_sf"/>
</dbReference>
<proteinExistence type="inferred from homology"/>
<dbReference type="Gene3D" id="1.50.10.10">
    <property type="match status" value="1"/>
</dbReference>
<reference evidence="14" key="1">
    <citation type="journal article" date="2016" name="Nature">
        <title>The genome of the seagrass Zostera marina reveals angiosperm adaptation to the sea.</title>
        <authorList>
            <person name="Olsen J.L."/>
            <person name="Rouze P."/>
            <person name="Verhelst B."/>
            <person name="Lin Y.-C."/>
            <person name="Bayer T."/>
            <person name="Collen J."/>
            <person name="Dattolo E."/>
            <person name="De Paoli E."/>
            <person name="Dittami S."/>
            <person name="Maumus F."/>
            <person name="Michel G."/>
            <person name="Kersting A."/>
            <person name="Lauritano C."/>
            <person name="Lohaus R."/>
            <person name="Toepel M."/>
            <person name="Tonon T."/>
            <person name="Vanneste K."/>
            <person name="Amirebrahimi M."/>
            <person name="Brakel J."/>
            <person name="Bostroem C."/>
            <person name="Chovatia M."/>
            <person name="Grimwood J."/>
            <person name="Jenkins J.W."/>
            <person name="Jueterbock A."/>
            <person name="Mraz A."/>
            <person name="Stam W.T."/>
            <person name="Tice H."/>
            <person name="Bornberg-Bauer E."/>
            <person name="Green P.J."/>
            <person name="Pearson G.A."/>
            <person name="Procaccini G."/>
            <person name="Duarte C.M."/>
            <person name="Schmutz J."/>
            <person name="Reusch T.B.H."/>
            <person name="Van de Peer Y."/>
        </authorList>
    </citation>
    <scope>NUCLEOTIDE SEQUENCE [LARGE SCALE GENOMIC DNA]</scope>
    <source>
        <strain evidence="14">cv. Finnish</strain>
    </source>
</reference>
<gene>
    <name evidence="13" type="ORF">ZOSMA_120G00240</name>
</gene>
<evidence type="ECO:0000256" key="7">
    <source>
        <dbReference type="ARBA" id="ARBA00023326"/>
    </source>
</evidence>
<feature type="active site" evidence="9">
    <location>
        <position position="484"/>
    </location>
</feature>
<name>A0A0K9Q1A7_ZOSMR</name>
<dbReference type="InterPro" id="IPR018221">
    <property type="entry name" value="Glyco_hydro_9_His_AS"/>
</dbReference>
<evidence type="ECO:0000256" key="11">
    <source>
        <dbReference type="SAM" id="Phobius"/>
    </source>
</evidence>
<dbReference type="InterPro" id="IPR012341">
    <property type="entry name" value="6hp_glycosidase-like_sf"/>
</dbReference>
<evidence type="ECO:0000313" key="13">
    <source>
        <dbReference type="EMBL" id="KMZ74934.1"/>
    </source>
</evidence>
<dbReference type="EMBL" id="LFYR01000223">
    <property type="protein sequence ID" value="KMZ74934.1"/>
    <property type="molecule type" value="Genomic_DNA"/>
</dbReference>
<accession>A0A0K9Q1A7</accession>
<evidence type="ECO:0000256" key="6">
    <source>
        <dbReference type="ARBA" id="ARBA00023295"/>
    </source>
</evidence>
<comment type="caution">
    <text evidence="13">The sequence shown here is derived from an EMBL/GenBank/DDBJ whole genome shotgun (WGS) entry which is preliminary data.</text>
</comment>
<comment type="similarity">
    <text evidence="2 8 10">Belongs to the glycosyl hydrolase 9 (cellulase E) family.</text>
</comment>
<dbReference type="FunFam" id="1.50.10.10:FF:000020">
    <property type="entry name" value="Endoglucanase"/>
    <property type="match status" value="1"/>
</dbReference>
<dbReference type="EC" id="3.2.1.4" evidence="10"/>
<dbReference type="OrthoDB" id="10257085at2759"/>
<evidence type="ECO:0000256" key="8">
    <source>
        <dbReference type="PROSITE-ProRule" id="PRU10059"/>
    </source>
</evidence>
<keyword evidence="11" id="KW-0812">Transmembrane</keyword>
<dbReference type="GO" id="GO:0030245">
    <property type="term" value="P:cellulose catabolic process"/>
    <property type="evidence" value="ECO:0007669"/>
    <property type="project" value="UniProtKB-KW"/>
</dbReference>
<dbReference type="STRING" id="29655.A0A0K9Q1A7"/>
<feature type="transmembrane region" description="Helical" evidence="11">
    <location>
        <begin position="7"/>
        <end position="25"/>
    </location>
</feature>
<dbReference type="OMA" id="CGNIIAN"/>
<evidence type="ECO:0000313" key="14">
    <source>
        <dbReference type="Proteomes" id="UP000036987"/>
    </source>
</evidence>
<dbReference type="Proteomes" id="UP000036987">
    <property type="component" value="Unassembled WGS sequence"/>
</dbReference>
<comment type="catalytic activity">
    <reaction evidence="1 10">
        <text>Endohydrolysis of (1-&gt;4)-beta-D-glucosidic linkages in cellulose, lichenin and cereal beta-D-glucans.</text>
        <dbReference type="EC" id="3.2.1.4"/>
    </reaction>
</comment>
<keyword evidence="5 8" id="KW-0119">Carbohydrate metabolism</keyword>
<organism evidence="13 14">
    <name type="scientific">Zostera marina</name>
    <name type="common">Eelgrass</name>
    <dbReference type="NCBI Taxonomy" id="29655"/>
    <lineage>
        <taxon>Eukaryota</taxon>
        <taxon>Viridiplantae</taxon>
        <taxon>Streptophyta</taxon>
        <taxon>Embryophyta</taxon>
        <taxon>Tracheophyta</taxon>
        <taxon>Spermatophyta</taxon>
        <taxon>Magnoliopsida</taxon>
        <taxon>Liliopsida</taxon>
        <taxon>Zosteraceae</taxon>
        <taxon>Zostera</taxon>
    </lineage>
</organism>
<evidence type="ECO:0000256" key="1">
    <source>
        <dbReference type="ARBA" id="ARBA00000966"/>
    </source>
</evidence>
<dbReference type="AlphaFoldDB" id="A0A0K9Q1A7"/>
<protein>
    <recommendedName>
        <fullName evidence="10">Endoglucanase</fullName>
        <ecNumber evidence="10">3.2.1.4</ecNumber>
    </recommendedName>
</protein>
<dbReference type="PROSITE" id="PS00592">
    <property type="entry name" value="GH9_2"/>
    <property type="match status" value="1"/>
</dbReference>
<evidence type="ECO:0000256" key="4">
    <source>
        <dbReference type="ARBA" id="ARBA00023001"/>
    </source>
</evidence>
<dbReference type="PROSITE" id="PS00698">
    <property type="entry name" value="GH9_3"/>
    <property type="match status" value="1"/>
</dbReference>
<keyword evidence="7 8" id="KW-0624">Polysaccharide degradation</keyword>
<evidence type="ECO:0000256" key="9">
    <source>
        <dbReference type="PROSITE-ProRule" id="PRU10060"/>
    </source>
</evidence>
<dbReference type="GO" id="GO:0008810">
    <property type="term" value="F:cellulase activity"/>
    <property type="evidence" value="ECO:0007669"/>
    <property type="project" value="UniProtKB-EC"/>
</dbReference>
<feature type="active site" evidence="8">
    <location>
        <position position="424"/>
    </location>
</feature>
<dbReference type="PANTHER" id="PTHR22298">
    <property type="entry name" value="ENDO-1,4-BETA-GLUCANASE"/>
    <property type="match status" value="1"/>
</dbReference>
<sequence length="507" mass="56885">MGLFRRAAVCVIATVLVILFEVIFWDMSIELASTKVESLSHFRPNYTDALSKTILFFEGQRSGKLPPDQRMNWRSDSAIDDGQSIGVDLSGGYYDAGDNVKFGFPLAYTTTLLAWSTLEFSHMMGDEAKNAHAAIRWGTDYLLKASSQIDDNILHVQVGDTYSDHSCWQRPEDMDTLRTVATITASKPGSEVAAETAAALAASSLIFKSLDRDYSQLLLNRAIQVFEFADKYRGSYNDSVGYFACPFYCDFAGYLDELLWGALWLYKATGNEKYWNYVSTNLEWIEYDNPGEFGWDDKHAGIYVLIFKKLIQEDPSNHSIQKASTFSCLIMPESPNRIVEYSPGGLIYKSATNMQNVASLSFLLLVFSRYLESSSRTVRCGEITIQPSRLVQVARSQADYILGKNPQNMSYMTGYGDRFPQRVHHRGSSLPSVRSMPEKILCNGPESIQMKTKPNPNILVGAIVGGPNLTDVYTDDRDFFVQTEPTTYVNAPMVGVFAYFSHLQKNV</sequence>
<keyword evidence="3 8" id="KW-0378">Hydrolase</keyword>
<dbReference type="InterPro" id="IPR001701">
    <property type="entry name" value="Glyco_hydro_9"/>
</dbReference>
<dbReference type="Pfam" id="PF00759">
    <property type="entry name" value="Glyco_hydro_9"/>
    <property type="match status" value="1"/>
</dbReference>
<dbReference type="InterPro" id="IPR033126">
    <property type="entry name" value="Glyco_hydro_9_Asp/Glu_AS"/>
</dbReference>
<evidence type="ECO:0000259" key="12">
    <source>
        <dbReference type="Pfam" id="PF00759"/>
    </source>
</evidence>
<keyword evidence="14" id="KW-1185">Reference proteome</keyword>
<evidence type="ECO:0000256" key="5">
    <source>
        <dbReference type="ARBA" id="ARBA00023277"/>
    </source>
</evidence>
<keyword evidence="11" id="KW-0472">Membrane</keyword>
<evidence type="ECO:0000256" key="10">
    <source>
        <dbReference type="RuleBase" id="RU361166"/>
    </source>
</evidence>
<keyword evidence="6 8" id="KW-0326">Glycosidase</keyword>
<evidence type="ECO:0000256" key="2">
    <source>
        <dbReference type="ARBA" id="ARBA00007072"/>
    </source>
</evidence>
<feature type="active site" evidence="9">
    <location>
        <position position="475"/>
    </location>
</feature>
<keyword evidence="4 10" id="KW-0136">Cellulose degradation</keyword>
<evidence type="ECO:0000256" key="3">
    <source>
        <dbReference type="ARBA" id="ARBA00022801"/>
    </source>
</evidence>
<dbReference type="SUPFAM" id="SSF48208">
    <property type="entry name" value="Six-hairpin glycosidases"/>
    <property type="match status" value="1"/>
</dbReference>
<feature type="domain" description="Glycoside hydrolase family 9" evidence="12">
    <location>
        <begin position="46"/>
        <end position="496"/>
    </location>
</feature>